<keyword evidence="1" id="KW-0472">Membrane</keyword>
<keyword evidence="1" id="KW-0812">Transmembrane</keyword>
<feature type="transmembrane region" description="Helical" evidence="1">
    <location>
        <begin position="49"/>
        <end position="67"/>
    </location>
</feature>
<accession>A0ABS0KTS7</accession>
<name>A0ABS0KTS7_PSENT</name>
<sequence>MRCTECKYVRRPGEFGPGRDIGRCPECGAFYHQQKRAAAVKHKSKAKGWIILACFLALLGWITYLLLPKPSAPAVSKPEQAVQPKRSASYLEVPSDPKGSYSVLSVDQVDYSHVQVDTLREGSSGRTYSRRLVDCGQAKIMYLGTGETLQEMLLERPDPGMAPIEDGSIAFYVAQRACRDSPLRKYTLD</sequence>
<evidence type="ECO:0000256" key="1">
    <source>
        <dbReference type="SAM" id="Phobius"/>
    </source>
</evidence>
<gene>
    <name evidence="2" type="ORF">I5I61_25320</name>
</gene>
<evidence type="ECO:0000313" key="3">
    <source>
        <dbReference type="Proteomes" id="UP000608450"/>
    </source>
</evidence>
<protein>
    <submittedName>
        <fullName evidence="2">Uncharacterized protein</fullName>
    </submittedName>
</protein>
<comment type="caution">
    <text evidence="2">The sequence shown here is derived from an EMBL/GenBank/DDBJ whole genome shotgun (WGS) entry which is preliminary data.</text>
</comment>
<proteinExistence type="predicted"/>
<dbReference type="Proteomes" id="UP000608450">
    <property type="component" value="Unassembled WGS sequence"/>
</dbReference>
<dbReference type="EMBL" id="JADTFC010000087">
    <property type="protein sequence ID" value="MBG6290792.1"/>
    <property type="molecule type" value="Genomic_DNA"/>
</dbReference>
<evidence type="ECO:0000313" key="2">
    <source>
        <dbReference type="EMBL" id="MBG6290792.1"/>
    </source>
</evidence>
<dbReference type="RefSeq" id="WP_196913440.1">
    <property type="nucleotide sequence ID" value="NZ_DAMDDB010000008.1"/>
</dbReference>
<keyword evidence="3" id="KW-1185">Reference proteome</keyword>
<organism evidence="2 3">
    <name type="scientific">Pseudomonas nitroreducens</name>
    <dbReference type="NCBI Taxonomy" id="46680"/>
    <lineage>
        <taxon>Bacteria</taxon>
        <taxon>Pseudomonadati</taxon>
        <taxon>Pseudomonadota</taxon>
        <taxon>Gammaproteobacteria</taxon>
        <taxon>Pseudomonadales</taxon>
        <taxon>Pseudomonadaceae</taxon>
        <taxon>Pseudomonas</taxon>
    </lineage>
</organism>
<reference evidence="2 3" key="1">
    <citation type="submission" date="2020-11" db="EMBL/GenBank/DDBJ databases">
        <title>Enhanced detection system for hospital associated transmission using whole genome sequencing surveillance.</title>
        <authorList>
            <person name="Harrison L.H."/>
            <person name="Van Tyne D."/>
            <person name="Marsh J.W."/>
            <person name="Griffith M.P."/>
            <person name="Snyder D.J."/>
            <person name="Cooper V.S."/>
            <person name="Mustapha M."/>
        </authorList>
    </citation>
    <scope>NUCLEOTIDE SEQUENCE [LARGE SCALE GENOMIC DNA]</scope>
    <source>
        <strain evidence="2 3">PSA00705</strain>
    </source>
</reference>
<keyword evidence="1" id="KW-1133">Transmembrane helix</keyword>